<dbReference type="Pfam" id="PF00023">
    <property type="entry name" value="Ank"/>
    <property type="match status" value="2"/>
</dbReference>
<dbReference type="InterPro" id="IPR017441">
    <property type="entry name" value="Protein_kinase_ATP_BS"/>
</dbReference>
<dbReference type="InterPro" id="IPR007111">
    <property type="entry name" value="NACHT_NTPase"/>
</dbReference>
<reference evidence="7" key="1">
    <citation type="journal article" date="2020" name="bioRxiv">
        <title>Historical genomics reveals the evolutionary mechanisms behind multiple outbreaks of the host-specific coffee wilt pathogen Fusarium xylarioides.</title>
        <authorList>
            <person name="Peck D."/>
            <person name="Nowell R.W."/>
            <person name="Flood J."/>
            <person name="Ryan M.J."/>
            <person name="Barraclough T.G."/>
        </authorList>
    </citation>
    <scope>NUCLEOTIDE SEQUENCE</scope>
    <source>
        <strain evidence="7">IMI 127659i</strain>
    </source>
</reference>
<dbReference type="Gene3D" id="3.40.50.300">
    <property type="entry name" value="P-loop containing nucleotide triphosphate hydrolases"/>
    <property type="match status" value="1"/>
</dbReference>
<evidence type="ECO:0000259" key="5">
    <source>
        <dbReference type="PROSITE" id="PS50011"/>
    </source>
</evidence>
<dbReference type="InterPro" id="IPR036770">
    <property type="entry name" value="Ankyrin_rpt-contain_sf"/>
</dbReference>
<feature type="binding site" evidence="3">
    <location>
        <position position="1229"/>
    </location>
    <ligand>
        <name>ATP</name>
        <dbReference type="ChEBI" id="CHEBI:30616"/>
    </ligand>
</feature>
<evidence type="ECO:0008006" key="9">
    <source>
        <dbReference type="Google" id="ProtNLM"/>
    </source>
</evidence>
<dbReference type="InterPro" id="IPR053137">
    <property type="entry name" value="NLR-like"/>
</dbReference>
<dbReference type="Proteomes" id="UP000750502">
    <property type="component" value="Unassembled WGS sequence"/>
</dbReference>
<dbReference type="InterPro" id="IPR000845">
    <property type="entry name" value="Nucleoside_phosphorylase_d"/>
</dbReference>
<dbReference type="EMBL" id="JADFTT010000114">
    <property type="protein sequence ID" value="KAG5767941.1"/>
    <property type="molecule type" value="Genomic_DNA"/>
</dbReference>
<name>A0A9P7HW56_9HYPO</name>
<comment type="caution">
    <text evidence="7">The sequence shown here is derived from an EMBL/GenBank/DDBJ whole genome shotgun (WGS) entry which is preliminary data.</text>
</comment>
<dbReference type="InterPro" id="IPR054471">
    <property type="entry name" value="GPIID_WHD"/>
</dbReference>
<feature type="repeat" description="ANK" evidence="2">
    <location>
        <begin position="1011"/>
        <end position="1044"/>
    </location>
</feature>
<dbReference type="InterPro" id="IPR056884">
    <property type="entry name" value="NPHP3-like_N"/>
</dbReference>
<dbReference type="SUPFAM" id="SSF52540">
    <property type="entry name" value="P-loop containing nucleoside triphosphate hydrolases"/>
    <property type="match status" value="1"/>
</dbReference>
<evidence type="ECO:0000256" key="2">
    <source>
        <dbReference type="PROSITE-ProRule" id="PRU00023"/>
    </source>
</evidence>
<dbReference type="Pfam" id="PF01048">
    <property type="entry name" value="PNP_UDP_1"/>
    <property type="match status" value="1"/>
</dbReference>
<feature type="repeat" description="ANK" evidence="2">
    <location>
        <begin position="977"/>
        <end position="1001"/>
    </location>
</feature>
<dbReference type="Pfam" id="PF12796">
    <property type="entry name" value="Ank_2"/>
    <property type="match status" value="2"/>
</dbReference>
<dbReference type="InterPro" id="IPR027417">
    <property type="entry name" value="P-loop_NTPase"/>
</dbReference>
<feature type="domain" description="Protein kinase" evidence="5">
    <location>
        <begin position="1199"/>
        <end position="1304"/>
    </location>
</feature>
<dbReference type="SUPFAM" id="SSF56112">
    <property type="entry name" value="Protein kinase-like (PK-like)"/>
    <property type="match status" value="1"/>
</dbReference>
<dbReference type="GO" id="GO:0004672">
    <property type="term" value="F:protein kinase activity"/>
    <property type="evidence" value="ECO:0007669"/>
    <property type="project" value="InterPro"/>
</dbReference>
<keyword evidence="3" id="KW-0067">ATP-binding</keyword>
<dbReference type="GO" id="GO:0005524">
    <property type="term" value="F:ATP binding"/>
    <property type="evidence" value="ECO:0007669"/>
    <property type="project" value="UniProtKB-UniRule"/>
</dbReference>
<protein>
    <recommendedName>
        <fullName evidence="9">Ankyrin repeat protein</fullName>
    </recommendedName>
</protein>
<reference evidence="7" key="2">
    <citation type="submission" date="2020-10" db="EMBL/GenBank/DDBJ databases">
        <authorList>
            <person name="Peck L.D."/>
            <person name="Nowell R.W."/>
            <person name="Flood J."/>
            <person name="Ryan M.J."/>
            <person name="Barraclough T.G."/>
        </authorList>
    </citation>
    <scope>NUCLEOTIDE SEQUENCE</scope>
    <source>
        <strain evidence="7">IMI 127659i</strain>
    </source>
</reference>
<organism evidence="7 8">
    <name type="scientific">Fusarium xylarioides</name>
    <dbReference type="NCBI Taxonomy" id="221167"/>
    <lineage>
        <taxon>Eukaryota</taxon>
        <taxon>Fungi</taxon>
        <taxon>Dikarya</taxon>
        <taxon>Ascomycota</taxon>
        <taxon>Pezizomycotina</taxon>
        <taxon>Sordariomycetes</taxon>
        <taxon>Hypocreomycetidae</taxon>
        <taxon>Hypocreales</taxon>
        <taxon>Nectriaceae</taxon>
        <taxon>Fusarium</taxon>
        <taxon>Fusarium fujikuroi species complex</taxon>
    </lineage>
</organism>
<keyword evidence="8" id="KW-1185">Reference proteome</keyword>
<evidence type="ECO:0000313" key="7">
    <source>
        <dbReference type="EMBL" id="KAG5767941.1"/>
    </source>
</evidence>
<dbReference type="Pfam" id="PF22939">
    <property type="entry name" value="WHD_GPIID"/>
    <property type="match status" value="1"/>
</dbReference>
<dbReference type="InterPro" id="IPR000719">
    <property type="entry name" value="Prot_kinase_dom"/>
</dbReference>
<sequence>MPEHCALEKRKFEAEASQDFARDIGKKRKTEEESTLEPKPLSSDINNADYVVGWICAITTEYVAAQAFLDEKHEGPDYVSPNDDNIYTLGRMGKHNVVIAVLPDGEYGTSSAARVGCDLQHTFPNIRIGLLVGIGGGAPTKHDVRLGDVVVSAPREGKGGIFQYDFGKTIQNQSFYTTGFLNQPPVLLRAAMNDLKARYEVDGHDIEDKVEAILKKRPRLTRKYGRPDPSSDRLYRSMVIHPPGDPGTCAEVCSHDPKDLVTRTIRSEDERLAIHYGLIASSNQLLKDANVRDELIRERNVLCFEMEAAGLVNHFPCLVIRGICDYADSHKNKDWQGYAAMTAAAYAKDILLRIPPNKVEAQRKVVDVLRDLKDNVEHVSKGIDKILHKQHSAEDKDIIEWITGIDYAPQQHDFLKRRHPGTGQWLLECTEFQEWLLDNKRGLFCPGIPGSGKTIITAIVIEHLSTKFEEQGDIGIAFIFCNFRRHHEQTLEDLLAALLKQLTQQQSAVPSAVTELYKSYKKKGQRPSVEKLSTALQFVSSVFSRTFIIIDALDECQTVGGCRSSFLDELLSLQACCGINLFMTSRFIPEIADYLESQTNLEIRPSDDDVRKYLDGRMSQLPGFIRHDRAFQEDIKEGVVKAVSGMFLLAHLYMDSLDDKMTKKAVEKAIRRFQEQNPGPSEEKKIHVLSEAYAQAVERIRAQKAGIRQLAERTLLWITRAKRPLTTSEIQHALAVELGADEIDDKNMSGIDDMVSACAGLVIVDEKSKIIRLVHYTMQDYFTDNQEQLFAHTEEIITSVCIQYLLFDYFGSGPCAEYHDLDLRLKRHPLYDYAARNWGHHARVSSPQPRKLLLKLLYNEGKLMASNQARTALKLPGGGVGSTKMTASHIVAFFGLNDLLISVGERYSLGARTSDGQTLLSLAAENGHDTVVKWLMQQDGVDVNTRAFRYLWTPLSLAACNGHYAVAPDSRASWFYKGRTPVMWAAANGHSAVVKVLLGTGMVDYDSNDDDGRTILSYAAQHGSSELIKQALDRVGVKANRRDKTGRNALSWAAQSGQTAAIELLLARNDVDPNSTDNNNRTPLSWASQYGHEPVVRMFLSTKRVHPNIKDINGITPLSWASGYGQDEIVKILLGTEGVDASIKLEDDNGLPVFPTSYRRHDASKMLLKNRYSKNHSFKNVRSLTESKLSGNNHLHSNFNINETIGVGSSSRVFLAQLKSDKRAFFAVKVLKKAHIVKTMQIRHVINQRSVLMDVRHTFLAELYGTFQDTRNLYMVMEFVEGGELLTLLRRVKVRAQNVCVNTH</sequence>
<dbReference type="InterPro" id="IPR002110">
    <property type="entry name" value="Ankyrin_rpt"/>
</dbReference>
<keyword evidence="2" id="KW-0040">ANK repeat</keyword>
<evidence type="ECO:0000256" key="1">
    <source>
        <dbReference type="ARBA" id="ARBA00022737"/>
    </source>
</evidence>
<dbReference type="Gene3D" id="3.30.200.20">
    <property type="entry name" value="Phosphorylase Kinase, domain 1"/>
    <property type="match status" value="1"/>
</dbReference>
<dbReference type="Pfam" id="PF00069">
    <property type="entry name" value="Pkinase"/>
    <property type="match status" value="1"/>
</dbReference>
<gene>
    <name evidence="7" type="ORF">H9Q72_004368</name>
</gene>
<accession>A0A9P7HW56</accession>
<feature type="domain" description="NACHT" evidence="6">
    <location>
        <begin position="441"/>
        <end position="586"/>
    </location>
</feature>
<dbReference type="SMART" id="SM00248">
    <property type="entry name" value="ANK"/>
    <property type="match status" value="6"/>
</dbReference>
<proteinExistence type="predicted"/>
<keyword evidence="3" id="KW-0547">Nucleotide-binding</keyword>
<dbReference type="GO" id="GO:0009116">
    <property type="term" value="P:nucleoside metabolic process"/>
    <property type="evidence" value="ECO:0007669"/>
    <property type="project" value="InterPro"/>
</dbReference>
<dbReference type="PROSITE" id="PS50011">
    <property type="entry name" value="PROTEIN_KINASE_DOM"/>
    <property type="match status" value="1"/>
</dbReference>
<dbReference type="SUPFAM" id="SSF48403">
    <property type="entry name" value="Ankyrin repeat"/>
    <property type="match status" value="1"/>
</dbReference>
<dbReference type="PROSITE" id="PS50088">
    <property type="entry name" value="ANK_REPEAT"/>
    <property type="match status" value="2"/>
</dbReference>
<dbReference type="PROSITE" id="PS50297">
    <property type="entry name" value="ANK_REP_REGION"/>
    <property type="match status" value="1"/>
</dbReference>
<dbReference type="InterPro" id="IPR011009">
    <property type="entry name" value="Kinase-like_dom_sf"/>
</dbReference>
<keyword evidence="1" id="KW-0677">Repeat</keyword>
<dbReference type="PROSITE" id="PS50837">
    <property type="entry name" value="NACHT"/>
    <property type="match status" value="1"/>
</dbReference>
<dbReference type="Gene3D" id="3.40.50.1580">
    <property type="entry name" value="Nucleoside phosphorylase domain"/>
    <property type="match status" value="1"/>
</dbReference>
<evidence type="ECO:0000256" key="3">
    <source>
        <dbReference type="PROSITE-ProRule" id="PRU10141"/>
    </source>
</evidence>
<dbReference type="PANTHER" id="PTHR46082">
    <property type="entry name" value="ATP/GTP-BINDING PROTEIN-RELATED"/>
    <property type="match status" value="1"/>
</dbReference>
<evidence type="ECO:0000259" key="6">
    <source>
        <dbReference type="PROSITE" id="PS50837"/>
    </source>
</evidence>
<dbReference type="OrthoDB" id="1577640at2759"/>
<dbReference type="Gene3D" id="1.25.40.20">
    <property type="entry name" value="Ankyrin repeat-containing domain"/>
    <property type="match status" value="2"/>
</dbReference>
<feature type="compositionally biased region" description="Basic and acidic residues" evidence="4">
    <location>
        <begin position="14"/>
        <end position="32"/>
    </location>
</feature>
<dbReference type="SUPFAM" id="SSF53167">
    <property type="entry name" value="Purine and uridine phosphorylases"/>
    <property type="match status" value="1"/>
</dbReference>
<dbReference type="Pfam" id="PF24883">
    <property type="entry name" value="NPHP3_N"/>
    <property type="match status" value="1"/>
</dbReference>
<evidence type="ECO:0000313" key="8">
    <source>
        <dbReference type="Proteomes" id="UP000750502"/>
    </source>
</evidence>
<dbReference type="PANTHER" id="PTHR46082:SF11">
    <property type="entry name" value="AAA+ ATPASE DOMAIN-CONTAINING PROTEIN-RELATED"/>
    <property type="match status" value="1"/>
</dbReference>
<dbReference type="PROSITE" id="PS00107">
    <property type="entry name" value="PROTEIN_KINASE_ATP"/>
    <property type="match status" value="1"/>
</dbReference>
<dbReference type="InterPro" id="IPR035994">
    <property type="entry name" value="Nucleoside_phosphorylase_sf"/>
</dbReference>
<feature type="region of interest" description="Disordered" evidence="4">
    <location>
        <begin position="14"/>
        <end position="41"/>
    </location>
</feature>
<evidence type="ECO:0000256" key="4">
    <source>
        <dbReference type="SAM" id="MobiDB-lite"/>
    </source>
</evidence>